<protein>
    <submittedName>
        <fullName evidence="1">Uncharacterized protein</fullName>
    </submittedName>
</protein>
<dbReference type="Proteomes" id="UP000091846">
    <property type="component" value="Unassembled WGS sequence"/>
</dbReference>
<reference evidence="1 2" key="1">
    <citation type="submission" date="2016-06" db="EMBL/GenBank/DDBJ databases">
        <authorList>
            <person name="Kjaerup R.B."/>
            <person name="Dalgaard T.S."/>
            <person name="Juul-Madsen H.R."/>
        </authorList>
    </citation>
    <scope>NUCLEOTIDE SEQUENCE [LARGE SCALE GENOMIC DNA]</scope>
    <source>
        <strain evidence="1 2">E1334</strain>
    </source>
</reference>
<sequence length="65" mass="7291">MAVRRTEAAGVAEGVRATVDASINRRSAVVWRSLETCDQRFVVTNDMCFPYAVQTVETMFRPIPN</sequence>
<dbReference type="AlphaFoldDB" id="A0A1A2YUE8"/>
<gene>
    <name evidence="1" type="ORF">A5708_23410</name>
</gene>
<proteinExistence type="predicted"/>
<name>A0A1A2YUE8_9MYCO</name>
<evidence type="ECO:0000313" key="1">
    <source>
        <dbReference type="EMBL" id="OBI41630.1"/>
    </source>
</evidence>
<evidence type="ECO:0000313" key="2">
    <source>
        <dbReference type="Proteomes" id="UP000091846"/>
    </source>
</evidence>
<accession>A0A1A2YUE8</accession>
<dbReference type="EMBL" id="LZKI01000080">
    <property type="protein sequence ID" value="OBI41630.1"/>
    <property type="molecule type" value="Genomic_DNA"/>
</dbReference>
<comment type="caution">
    <text evidence="1">The sequence shown here is derived from an EMBL/GenBank/DDBJ whole genome shotgun (WGS) entry which is preliminary data.</text>
</comment>
<organism evidence="1 2">
    <name type="scientific">Mycobacterium colombiense</name>
    <dbReference type="NCBI Taxonomy" id="339268"/>
    <lineage>
        <taxon>Bacteria</taxon>
        <taxon>Bacillati</taxon>
        <taxon>Actinomycetota</taxon>
        <taxon>Actinomycetes</taxon>
        <taxon>Mycobacteriales</taxon>
        <taxon>Mycobacteriaceae</taxon>
        <taxon>Mycobacterium</taxon>
        <taxon>Mycobacterium avium complex (MAC)</taxon>
    </lineage>
</organism>